<dbReference type="Proteomes" id="UP001487740">
    <property type="component" value="Unassembled WGS sequence"/>
</dbReference>
<dbReference type="Gene3D" id="3.90.79.10">
    <property type="entry name" value="Nucleoside Triphosphate Pyrophosphohydrolase"/>
    <property type="match status" value="1"/>
</dbReference>
<dbReference type="Pfam" id="PF00293">
    <property type="entry name" value="NUDIX"/>
    <property type="match status" value="1"/>
</dbReference>
<keyword evidence="4" id="KW-0378">Hydrolase</keyword>
<dbReference type="InterPro" id="IPR045121">
    <property type="entry name" value="CoAse"/>
</dbReference>
<evidence type="ECO:0000259" key="7">
    <source>
        <dbReference type="PROSITE" id="PS51462"/>
    </source>
</evidence>
<dbReference type="InterPro" id="IPR000086">
    <property type="entry name" value="NUDIX_hydrolase_dom"/>
</dbReference>
<keyword evidence="3" id="KW-0479">Metal-binding</keyword>
<comment type="cofactor">
    <cofactor evidence="2">
        <name>Mg(2+)</name>
        <dbReference type="ChEBI" id="CHEBI:18420"/>
    </cofactor>
</comment>
<dbReference type="AlphaFoldDB" id="A0AAW0U4G4"/>
<evidence type="ECO:0000256" key="5">
    <source>
        <dbReference type="ARBA" id="ARBA00022842"/>
    </source>
</evidence>
<comment type="caution">
    <text evidence="8">The sequence shown here is derived from an EMBL/GenBank/DDBJ whole genome shotgun (WGS) entry which is preliminary data.</text>
</comment>
<dbReference type="CDD" id="cd03426">
    <property type="entry name" value="NUDIX_CoAse_Nudt7"/>
    <property type="match status" value="1"/>
</dbReference>
<name>A0AAW0U4G4_SCYPA</name>
<feature type="domain" description="Nudix hydrolase" evidence="7">
    <location>
        <begin position="162"/>
        <end position="307"/>
    </location>
</feature>
<evidence type="ECO:0000256" key="2">
    <source>
        <dbReference type="ARBA" id="ARBA00001946"/>
    </source>
</evidence>
<dbReference type="PANTHER" id="PTHR12992">
    <property type="entry name" value="NUDIX HYDROLASE"/>
    <property type="match status" value="1"/>
</dbReference>
<dbReference type="SUPFAM" id="SSF55811">
    <property type="entry name" value="Nudix"/>
    <property type="match status" value="1"/>
</dbReference>
<dbReference type="EMBL" id="JARAKH010000019">
    <property type="protein sequence ID" value="KAK8394449.1"/>
    <property type="molecule type" value="Genomic_DNA"/>
</dbReference>
<keyword evidence="9" id="KW-1185">Reference proteome</keyword>
<evidence type="ECO:0000256" key="6">
    <source>
        <dbReference type="ARBA" id="ARBA00023211"/>
    </source>
</evidence>
<proteinExistence type="predicted"/>
<dbReference type="PROSITE" id="PS51462">
    <property type="entry name" value="NUDIX"/>
    <property type="match status" value="1"/>
</dbReference>
<evidence type="ECO:0000256" key="1">
    <source>
        <dbReference type="ARBA" id="ARBA00001936"/>
    </source>
</evidence>
<protein>
    <recommendedName>
        <fullName evidence="7">Nudix hydrolase domain-containing protein</fullName>
    </recommendedName>
</protein>
<dbReference type="InterPro" id="IPR015797">
    <property type="entry name" value="NUDIX_hydrolase-like_dom_sf"/>
</dbReference>
<dbReference type="GO" id="GO:0046872">
    <property type="term" value="F:metal ion binding"/>
    <property type="evidence" value="ECO:0007669"/>
    <property type="project" value="UniProtKB-KW"/>
</dbReference>
<reference evidence="8 9" key="1">
    <citation type="submission" date="2023-03" db="EMBL/GenBank/DDBJ databases">
        <title>High-quality genome of Scylla paramamosain provides insights in environmental adaptation.</title>
        <authorList>
            <person name="Zhang L."/>
        </authorList>
    </citation>
    <scope>NUCLEOTIDE SEQUENCE [LARGE SCALE GENOMIC DNA]</scope>
    <source>
        <strain evidence="8">LZ_2023a</strain>
        <tissue evidence="8">Muscle</tissue>
    </source>
</reference>
<comment type="cofactor">
    <cofactor evidence="1">
        <name>Mn(2+)</name>
        <dbReference type="ChEBI" id="CHEBI:29035"/>
    </cofactor>
</comment>
<gene>
    <name evidence="8" type="ORF">O3P69_006560</name>
</gene>
<keyword evidence="6" id="KW-0464">Manganese</keyword>
<evidence type="ECO:0000313" key="8">
    <source>
        <dbReference type="EMBL" id="KAK8394449.1"/>
    </source>
</evidence>
<keyword evidence="5" id="KW-0460">Magnesium</keyword>
<accession>A0AAW0U4G4</accession>
<sequence>MKINLKALKEELWSCCKDNKTRERERERERRTFVKLHHIFKAKQMWVSRSQAFGCIMPRVLQQMTGVTEVAGGWLGSMSRRVSHALGVEEARHSIQRRHRRALDLRNKMCQAAMWLAATPTRGMATASLSFETVLSEENKNSLKVRLAKTKSPRLRDLKGGKPRAAVLVPLCHVEGELSLLYTLRCLSLDAHAGEMCFPGGKVDPEDRDEVHTALREAHEEVGLVTGENVEVLGTLPPIPSRAEGTHVVGVLAYVGHLNPAAFSLSPGEVEAVIAASLKNLCHPVFVRQTQFRSTKFPPGYTLPVFLGTEPRVWGLTAILTHMTLTALLPGLYSHHLRHIPPLRA</sequence>
<organism evidence="8 9">
    <name type="scientific">Scylla paramamosain</name>
    <name type="common">Mud crab</name>
    <dbReference type="NCBI Taxonomy" id="85552"/>
    <lineage>
        <taxon>Eukaryota</taxon>
        <taxon>Metazoa</taxon>
        <taxon>Ecdysozoa</taxon>
        <taxon>Arthropoda</taxon>
        <taxon>Crustacea</taxon>
        <taxon>Multicrustacea</taxon>
        <taxon>Malacostraca</taxon>
        <taxon>Eumalacostraca</taxon>
        <taxon>Eucarida</taxon>
        <taxon>Decapoda</taxon>
        <taxon>Pleocyemata</taxon>
        <taxon>Brachyura</taxon>
        <taxon>Eubrachyura</taxon>
        <taxon>Portunoidea</taxon>
        <taxon>Portunidae</taxon>
        <taxon>Portuninae</taxon>
        <taxon>Scylla</taxon>
    </lineage>
</organism>
<dbReference type="GO" id="GO:0010945">
    <property type="term" value="F:coenzyme A diphosphatase activity"/>
    <property type="evidence" value="ECO:0007669"/>
    <property type="project" value="InterPro"/>
</dbReference>
<evidence type="ECO:0000256" key="3">
    <source>
        <dbReference type="ARBA" id="ARBA00022723"/>
    </source>
</evidence>
<evidence type="ECO:0000313" key="9">
    <source>
        <dbReference type="Proteomes" id="UP001487740"/>
    </source>
</evidence>
<dbReference type="PANTHER" id="PTHR12992:SF11">
    <property type="entry name" value="MITOCHONDRIAL COENZYME A DIPHOSPHATASE NUDT8"/>
    <property type="match status" value="1"/>
</dbReference>
<evidence type="ECO:0000256" key="4">
    <source>
        <dbReference type="ARBA" id="ARBA00022801"/>
    </source>
</evidence>